<dbReference type="InterPro" id="IPR008969">
    <property type="entry name" value="CarboxyPept-like_regulatory"/>
</dbReference>
<dbReference type="Pfam" id="PF24681">
    <property type="entry name" value="Kelch_KLHDC2_KLHL20_DRC7"/>
    <property type="match status" value="1"/>
</dbReference>
<comment type="caution">
    <text evidence="4">The sequence shown here is derived from an EMBL/GenBank/DDBJ whole genome shotgun (WGS) entry which is preliminary data.</text>
</comment>
<dbReference type="Gene3D" id="2.120.10.80">
    <property type="entry name" value="Kelch-type beta propeller"/>
    <property type="match status" value="1"/>
</dbReference>
<keyword evidence="3" id="KW-0732">Signal</keyword>
<keyword evidence="5" id="KW-1185">Reference proteome</keyword>
<reference evidence="4 5" key="1">
    <citation type="submission" date="2018-07" db="EMBL/GenBank/DDBJ databases">
        <title>Genomic Encyclopedia of Archaeal and Bacterial Type Strains, Phase II (KMG-II): from individual species to whole genera.</title>
        <authorList>
            <person name="Goeker M."/>
        </authorList>
    </citation>
    <scope>NUCLEOTIDE SEQUENCE [LARGE SCALE GENOMIC DNA]</scope>
    <source>
        <strain evidence="4 5">DSM 25795</strain>
    </source>
</reference>
<sequence>MKKLLSILILFPFLSIAQNVKGVVFSMKNEVLENVNISALSSKTGTITNKNGEFSLSILSKFKGDEILEFSHLGYITARYSISYLTSQNFKIQLQENIENLSGLTIISNLKLKPKLEFSVLKPLRYPIYSFGSFLKDDKIYVSGGDPFPEIDYLEKGRSERADYTLTDYLAQAEYTLAKPHYKKYLLIYDIKTNTWETAKLKLKPRAYHNMHFYKNSIYILGGKKILVNTISSWEYLQDNIEVVNIDSLNIRNIQVDYTNPHQAADFASFSYKDNIIVMGGSVKTTEDGKKDFTNKVHLYNITSGYWYELPGMPTAKESSGVLVDDKIFLIGGNDGKPTSQIETFDLATEKWQTEGELFSGLERPAITYNDRTIYFFENRKMYTYDIKTTQLKEYDVEIELKHTALFYQNNKLYILGGRFENSYSKIPSSRLFCIDLEEFKNTKPMRVKTLIPQTTLAKANE</sequence>
<organism evidence="4 5">
    <name type="scientific">Flavobacterium cutihirudinis</name>
    <dbReference type="NCBI Taxonomy" id="1265740"/>
    <lineage>
        <taxon>Bacteria</taxon>
        <taxon>Pseudomonadati</taxon>
        <taxon>Bacteroidota</taxon>
        <taxon>Flavobacteriia</taxon>
        <taxon>Flavobacteriales</taxon>
        <taxon>Flavobacteriaceae</taxon>
        <taxon>Flavobacterium</taxon>
    </lineage>
</organism>
<dbReference type="PANTHER" id="PTHR46260">
    <property type="entry name" value="RING-TYPE DOMAIN-CONTAINING PROTEIN"/>
    <property type="match status" value="1"/>
</dbReference>
<dbReference type="InterPro" id="IPR051746">
    <property type="entry name" value="Kelch_domain_containing_8"/>
</dbReference>
<keyword evidence="1" id="KW-0880">Kelch repeat</keyword>
<accession>A0A3D9FPC2</accession>
<dbReference type="InterPro" id="IPR011043">
    <property type="entry name" value="Gal_Oxase/kelch_b-propeller"/>
</dbReference>
<evidence type="ECO:0000313" key="4">
    <source>
        <dbReference type="EMBL" id="RED22185.1"/>
    </source>
</evidence>
<gene>
    <name evidence="4" type="ORF">BD847_3693</name>
</gene>
<evidence type="ECO:0000256" key="3">
    <source>
        <dbReference type="SAM" id="SignalP"/>
    </source>
</evidence>
<dbReference type="RefSeq" id="WP_115889635.1">
    <property type="nucleotide sequence ID" value="NZ_QRDQ01000011.1"/>
</dbReference>
<dbReference type="InterPro" id="IPR015915">
    <property type="entry name" value="Kelch-typ_b-propeller"/>
</dbReference>
<protein>
    <submittedName>
        <fullName evidence="4">Kelch motif protein</fullName>
    </submittedName>
</protein>
<dbReference type="PANTHER" id="PTHR46260:SF3">
    <property type="entry name" value="RING-TYPE DOMAIN-CONTAINING PROTEIN"/>
    <property type="match status" value="1"/>
</dbReference>
<dbReference type="OrthoDB" id="996574at2"/>
<keyword evidence="2" id="KW-0677">Repeat</keyword>
<dbReference type="EMBL" id="QRDQ01000011">
    <property type="protein sequence ID" value="RED22185.1"/>
    <property type="molecule type" value="Genomic_DNA"/>
</dbReference>
<dbReference type="AlphaFoldDB" id="A0A3D9FPC2"/>
<evidence type="ECO:0000313" key="5">
    <source>
        <dbReference type="Proteomes" id="UP000257004"/>
    </source>
</evidence>
<feature type="signal peptide" evidence="3">
    <location>
        <begin position="1"/>
        <end position="17"/>
    </location>
</feature>
<dbReference type="SUPFAM" id="SSF50965">
    <property type="entry name" value="Galactose oxidase, central domain"/>
    <property type="match status" value="1"/>
</dbReference>
<dbReference type="SUPFAM" id="SSF49464">
    <property type="entry name" value="Carboxypeptidase regulatory domain-like"/>
    <property type="match status" value="1"/>
</dbReference>
<dbReference type="Proteomes" id="UP000257004">
    <property type="component" value="Unassembled WGS sequence"/>
</dbReference>
<dbReference type="Pfam" id="PF13715">
    <property type="entry name" value="CarbopepD_reg_2"/>
    <property type="match status" value="1"/>
</dbReference>
<evidence type="ECO:0000256" key="1">
    <source>
        <dbReference type="ARBA" id="ARBA00022441"/>
    </source>
</evidence>
<dbReference type="Gene3D" id="2.60.40.1120">
    <property type="entry name" value="Carboxypeptidase-like, regulatory domain"/>
    <property type="match status" value="1"/>
</dbReference>
<feature type="chain" id="PRO_5017697357" evidence="3">
    <location>
        <begin position="18"/>
        <end position="462"/>
    </location>
</feature>
<evidence type="ECO:0000256" key="2">
    <source>
        <dbReference type="ARBA" id="ARBA00022737"/>
    </source>
</evidence>
<name>A0A3D9FPC2_9FLAO</name>
<proteinExistence type="predicted"/>